<dbReference type="AlphaFoldDB" id="A0ABD1B358"/>
<organism evidence="1 2">
    <name type="scientific">Cardamine amara subsp. amara</name>
    <dbReference type="NCBI Taxonomy" id="228776"/>
    <lineage>
        <taxon>Eukaryota</taxon>
        <taxon>Viridiplantae</taxon>
        <taxon>Streptophyta</taxon>
        <taxon>Embryophyta</taxon>
        <taxon>Tracheophyta</taxon>
        <taxon>Spermatophyta</taxon>
        <taxon>Magnoliopsida</taxon>
        <taxon>eudicotyledons</taxon>
        <taxon>Gunneridae</taxon>
        <taxon>Pentapetalae</taxon>
        <taxon>rosids</taxon>
        <taxon>malvids</taxon>
        <taxon>Brassicales</taxon>
        <taxon>Brassicaceae</taxon>
        <taxon>Cardamineae</taxon>
        <taxon>Cardamine</taxon>
    </lineage>
</organism>
<name>A0ABD1B358_CARAN</name>
<evidence type="ECO:0000313" key="2">
    <source>
        <dbReference type="Proteomes" id="UP001558713"/>
    </source>
</evidence>
<accession>A0ABD1B358</accession>
<dbReference type="Proteomes" id="UP001558713">
    <property type="component" value="Unassembled WGS sequence"/>
</dbReference>
<dbReference type="Pfam" id="PF14223">
    <property type="entry name" value="Retrotran_gag_2"/>
    <property type="match status" value="1"/>
</dbReference>
<dbReference type="PANTHER" id="PTHR34676:SF8">
    <property type="entry name" value="TRANSMEMBRANE PROTEIN"/>
    <property type="match status" value="1"/>
</dbReference>
<proteinExistence type="predicted"/>
<dbReference type="EMBL" id="JBANAX010000342">
    <property type="protein sequence ID" value="KAL1213401.1"/>
    <property type="molecule type" value="Genomic_DNA"/>
</dbReference>
<reference evidence="1 2" key="1">
    <citation type="submission" date="2024-04" db="EMBL/GenBank/DDBJ databases">
        <title>Genome assembly C_amara_ONT_v2.</title>
        <authorList>
            <person name="Yant L."/>
            <person name="Moore C."/>
            <person name="Slenker M."/>
        </authorList>
    </citation>
    <scope>NUCLEOTIDE SEQUENCE [LARGE SCALE GENOMIC DNA]</scope>
    <source>
        <tissue evidence="1">Leaf</tissue>
    </source>
</reference>
<keyword evidence="2" id="KW-1185">Reference proteome</keyword>
<evidence type="ECO:0000313" key="1">
    <source>
        <dbReference type="EMBL" id="KAL1213401.1"/>
    </source>
</evidence>
<sequence>MVAAWNSVLLGYKDPIINDAQGNLTPKARTLWTPEEVKKDTSNARALNVIYNGIDVGQFRMISSYKTAKEVWEALKTTYEGTSKVKQTKFTML</sequence>
<protein>
    <recommendedName>
        <fullName evidence="3">Gag-pol polyprotein</fullName>
    </recommendedName>
</protein>
<comment type="caution">
    <text evidence="1">The sequence shown here is derived from an EMBL/GenBank/DDBJ whole genome shotgun (WGS) entry which is preliminary data.</text>
</comment>
<gene>
    <name evidence="1" type="ORF">V5N11_002563</name>
</gene>
<evidence type="ECO:0008006" key="3">
    <source>
        <dbReference type="Google" id="ProtNLM"/>
    </source>
</evidence>
<dbReference type="PANTHER" id="PTHR34676">
    <property type="entry name" value="DUF4219 DOMAIN-CONTAINING PROTEIN-RELATED"/>
    <property type="match status" value="1"/>
</dbReference>